<sequence>MLSALFTPLRARFDTSPRLETVLPPQDDQDVAPEDFARDVLVELMRNAVEKLKSTEDVRSKIEVLSEVHRIMLEDACTKDVFREMDGFLAIISTLSALHAPREGPVAEPEDQILNEMIEGARLVFFIASEAMDDDEVNSQYFERHVGYDSFAKALHPLVLDPKVEDQVLGFLFSLAIHNFAVSSLFSSLRDAKYEELDAQIDKVEVCLGLVAQPGALKVLLDLLPDFSEDSSLHYVVYKLLERLTATNHRNKIILCDLGLLGPLFQSFYTQNTDNAIPSQEKRVMQKLLRRVLDLGATTADTRNIFQKAVNEDGSLNPDVLEIIRAGIKSRWPDHFSMERRAALMFTEEGVKGLPATGFTFMIWLWLEKYPTHRPQTIFSFRLLSRTVFTLKMRTDGRLELWSYGQPLPGVVTKSSFPKSRWFHVTIIHYPHRGTNPSLRFFVDGVLIDLVNWSYPKPDYIAQTGAYILGDDSDDAQMSWCVASATLISKPLGDHLPRFIHHLGPRYSATFQSPDLVKFLTYEASTSLNIFLSNLTSRNGIPADVTALVKAIKDGIGVDESSIIFSFTPSVFRDGQEGGHGSPSRFTKIGDVLSTRARCVDIAMWEIGGVAVPMRLVQLANTPHELSRTLGILTDGLRNNWQNSEDMERIRGYEILALILRNKSELINITSFETLFEFLGMNFRSPDHSTITNIVAYRAIALDFELWSRTREEIQCVHLEHITTLMHSSRYKKFNVNQRLANVGLTRRLLFVWQTPWYSSSNLQYLLDALRVVIESTFSVDDTIKPVVSYLAANLHDGTSGISSPKSTISRIDHTHAREKAEQVLEMFISVLSVSSDCYNRFSAALPLTRICILLLGDRPSPFVATQILRLIGVSLTVSRSFSRKFELVSGWTILKVVLPHVWDASVHTAAFQILLGPSGEPENASGEPVVSCPSILPAILGALSRTLVAAAHQGFTNGQDSGPGTEAEAILEELVRLQSSSTTFCELFKSQQTTQLFIQAFKAFVTAVSSSHNIIQRHIRMMEKLMHFGLTLALDDALPGSQKRDILNTLQSAEQLVNDDQSLSTEIDPSLVADRRSVRHRWASARLSIHLGERTVQKSISRIHEWRTTIIASERKRLRKNVLDLNEYNRQVSRLTEWVLPLTMERGIWEIPEQHRLWRLDETEGPCRVRKRLESATAEPVSSKVDEAARLRGIELPVADEQSVFRVEVPPWAEAYEISSTDADDDRQLAEDVVDDKHRRVRHELEPGDVIEAVSTVARITGVDSSPGLLIFGKTHLYMLDGLVENDEGEVIDAQDAPRRLLFVPGSIMELNGVQRAHRWPYEQIASLSDRTFLFRDVALEIYFRDSRSLLVVFLEQRQRVDMDRRLSSAISGRGGPDSGLTPGPTPGLLKSPLFNRASAKLFSGFRADELSTAQRKWQTREISNFTYLSILNQISGRTPSDATQYPVFPWVIQDYTSEQLNLSSRETFRDLTKPMGALTAARREAAQSRYESLESVDEKPFHYGTHFSSSMIVCHFLIRMAPFTNMFKTLQGGDWDLPDRLFGDIARAWTSASQDIRGDVRELIPEFYTLPEFLENSADLDFGVQQNTGERIHHVKLPPWAKHDPLLFITMNRRALESDYVSENLPAWIDLIWGCKQRDPASLNVFHPLSYEGSIDLDSITDELEREATVGIIHNFGQTPRKLFGSAHPPRFMHGLSTLPLGTLHGIEEDYALIVQSNRMAVRSIGHGNPVKTLTFDMIGERIIPSPAGVLPVPLYPHEQVEWGFSRTGRAAATDLRVLIDRKIVQVIEGIECTCAVFPDYENLVTGSSDHIVRLWRVSRNQSGGSSNSLNLSLSHLMRIHTADILCVAASRTWSLIVSGSKDGSAALWDLNRAVYTRSIWHGDDQGAAVHLAAINEETGYIATCSRNKLCLHTVNARPIAEFDLNYSPTLAYLPPRITSLAFHEREYSSLGILATGHPDGKVTLRTWNTDKTPPGQKAVWEFVTLRTMQSQQHCPITVLKFVGERLYHGDSEGRVFSWDLPD</sequence>
<reference evidence="1" key="2">
    <citation type="journal article" date="2022" name="New Phytol.">
        <title>Evolutionary transition to the ectomycorrhizal habit in the genomes of a hyperdiverse lineage of mushroom-forming fungi.</title>
        <authorList>
            <person name="Looney B."/>
            <person name="Miyauchi S."/>
            <person name="Morin E."/>
            <person name="Drula E."/>
            <person name="Courty P.E."/>
            <person name="Kohler A."/>
            <person name="Kuo A."/>
            <person name="LaButti K."/>
            <person name="Pangilinan J."/>
            <person name="Lipzen A."/>
            <person name="Riley R."/>
            <person name="Andreopoulos W."/>
            <person name="He G."/>
            <person name="Johnson J."/>
            <person name="Nolan M."/>
            <person name="Tritt A."/>
            <person name="Barry K.W."/>
            <person name="Grigoriev I.V."/>
            <person name="Nagy L.G."/>
            <person name="Hibbett D."/>
            <person name="Henrissat B."/>
            <person name="Matheny P.B."/>
            <person name="Labbe J."/>
            <person name="Martin F.M."/>
        </authorList>
    </citation>
    <scope>NUCLEOTIDE SEQUENCE</scope>
    <source>
        <strain evidence="1">HHB10654</strain>
    </source>
</reference>
<comment type="caution">
    <text evidence="1">The sequence shown here is derived from an EMBL/GenBank/DDBJ whole genome shotgun (WGS) entry which is preliminary data.</text>
</comment>
<reference evidence="1" key="1">
    <citation type="submission" date="2021-03" db="EMBL/GenBank/DDBJ databases">
        <authorList>
            <consortium name="DOE Joint Genome Institute"/>
            <person name="Ahrendt S."/>
            <person name="Looney B.P."/>
            <person name="Miyauchi S."/>
            <person name="Morin E."/>
            <person name="Drula E."/>
            <person name="Courty P.E."/>
            <person name="Chicoki N."/>
            <person name="Fauchery L."/>
            <person name="Kohler A."/>
            <person name="Kuo A."/>
            <person name="Labutti K."/>
            <person name="Pangilinan J."/>
            <person name="Lipzen A."/>
            <person name="Riley R."/>
            <person name="Andreopoulos W."/>
            <person name="He G."/>
            <person name="Johnson J."/>
            <person name="Barry K.W."/>
            <person name="Grigoriev I.V."/>
            <person name="Nagy L."/>
            <person name="Hibbett D."/>
            <person name="Henrissat B."/>
            <person name="Matheny P.B."/>
            <person name="Labbe J."/>
            <person name="Martin F."/>
        </authorList>
    </citation>
    <scope>NUCLEOTIDE SEQUENCE</scope>
    <source>
        <strain evidence="1">HHB10654</strain>
    </source>
</reference>
<evidence type="ECO:0000313" key="1">
    <source>
        <dbReference type="EMBL" id="KAI0067044.1"/>
    </source>
</evidence>
<protein>
    <submittedName>
        <fullName evidence="1">Beach-domain-containing protein</fullName>
    </submittedName>
</protein>
<keyword evidence="2" id="KW-1185">Reference proteome</keyword>
<dbReference type="Proteomes" id="UP000814140">
    <property type="component" value="Unassembled WGS sequence"/>
</dbReference>
<evidence type="ECO:0000313" key="2">
    <source>
        <dbReference type="Proteomes" id="UP000814140"/>
    </source>
</evidence>
<name>A0ACB8TF50_9AGAM</name>
<dbReference type="EMBL" id="MU277191">
    <property type="protein sequence ID" value="KAI0067044.1"/>
    <property type="molecule type" value="Genomic_DNA"/>
</dbReference>
<proteinExistence type="predicted"/>
<accession>A0ACB8TF50</accession>
<gene>
    <name evidence="1" type="ORF">BV25DRAFT_1988109</name>
</gene>
<organism evidence="1 2">
    <name type="scientific">Artomyces pyxidatus</name>
    <dbReference type="NCBI Taxonomy" id="48021"/>
    <lineage>
        <taxon>Eukaryota</taxon>
        <taxon>Fungi</taxon>
        <taxon>Dikarya</taxon>
        <taxon>Basidiomycota</taxon>
        <taxon>Agaricomycotina</taxon>
        <taxon>Agaricomycetes</taxon>
        <taxon>Russulales</taxon>
        <taxon>Auriscalpiaceae</taxon>
        <taxon>Artomyces</taxon>
    </lineage>
</organism>